<dbReference type="EMBL" id="KK115487">
    <property type="protein sequence ID" value="KFM65218.1"/>
    <property type="molecule type" value="Genomic_DNA"/>
</dbReference>
<protein>
    <recommendedName>
        <fullName evidence="2">ZSWIM1/3 RNaseH-like domain-containing protein</fullName>
    </recommendedName>
</protein>
<dbReference type="AlphaFoldDB" id="A0A087TJC9"/>
<proteinExistence type="predicted"/>
<dbReference type="Proteomes" id="UP000054359">
    <property type="component" value="Unassembled WGS sequence"/>
</dbReference>
<feature type="domain" description="ZSWIM1/3 RNaseH-like" evidence="2">
    <location>
        <begin position="132"/>
        <end position="193"/>
    </location>
</feature>
<accession>A0A087TJC9</accession>
<dbReference type="InterPro" id="IPR048324">
    <property type="entry name" value="ZSWIM1-3_RNaseH-like"/>
</dbReference>
<organism evidence="3 4">
    <name type="scientific">Stegodyphus mimosarum</name>
    <name type="common">African social velvet spider</name>
    <dbReference type="NCBI Taxonomy" id="407821"/>
    <lineage>
        <taxon>Eukaryota</taxon>
        <taxon>Metazoa</taxon>
        <taxon>Ecdysozoa</taxon>
        <taxon>Arthropoda</taxon>
        <taxon>Chelicerata</taxon>
        <taxon>Arachnida</taxon>
        <taxon>Araneae</taxon>
        <taxon>Araneomorphae</taxon>
        <taxon>Entelegynae</taxon>
        <taxon>Eresoidea</taxon>
        <taxon>Eresidae</taxon>
        <taxon>Stegodyphus</taxon>
    </lineage>
</organism>
<evidence type="ECO:0000256" key="1">
    <source>
        <dbReference type="SAM" id="MobiDB-lite"/>
    </source>
</evidence>
<dbReference type="OrthoDB" id="123417at2759"/>
<name>A0A087TJC9_STEMI</name>
<sequence>MACSPKWTIKNGSVDEIKVNISLNKTMDTAEDKNNQMSTVSRPSPTASKTKTKPKYFPSQNGKKTLKIGLRKVIDMRSSKSEALKCDQAEDKKSSNYSEHSTQRYTIIKEPNETAHLLPVVNILEKYDFKYEVMPDTQRKNNNIFFQDKLMNAFFKYYPEYICIDVLCEIAELERYLCLFISADANGYCEIVSVG</sequence>
<feature type="non-terminal residue" evidence="3">
    <location>
        <position position="195"/>
    </location>
</feature>
<feature type="region of interest" description="Disordered" evidence="1">
    <location>
        <begin position="28"/>
        <end position="58"/>
    </location>
</feature>
<reference evidence="3 4" key="1">
    <citation type="submission" date="2013-11" db="EMBL/GenBank/DDBJ databases">
        <title>Genome sequencing of Stegodyphus mimosarum.</title>
        <authorList>
            <person name="Bechsgaard J."/>
        </authorList>
    </citation>
    <scope>NUCLEOTIDE SEQUENCE [LARGE SCALE GENOMIC DNA]</scope>
</reference>
<gene>
    <name evidence="3" type="ORF">X975_24396</name>
</gene>
<evidence type="ECO:0000259" key="2">
    <source>
        <dbReference type="Pfam" id="PF21056"/>
    </source>
</evidence>
<dbReference type="Pfam" id="PF21056">
    <property type="entry name" value="ZSWIM1-3_RNaseH-like"/>
    <property type="match status" value="1"/>
</dbReference>
<evidence type="ECO:0000313" key="3">
    <source>
        <dbReference type="EMBL" id="KFM65218.1"/>
    </source>
</evidence>
<keyword evidence="4" id="KW-1185">Reference proteome</keyword>
<evidence type="ECO:0000313" key="4">
    <source>
        <dbReference type="Proteomes" id="UP000054359"/>
    </source>
</evidence>